<dbReference type="PANTHER" id="PTHR46137:SF2">
    <property type="entry name" value="OS09G0526800 PROTEIN"/>
    <property type="match status" value="1"/>
</dbReference>
<keyword evidence="3" id="KW-1185">Reference proteome</keyword>
<feature type="compositionally biased region" description="Polar residues" evidence="1">
    <location>
        <begin position="265"/>
        <end position="274"/>
    </location>
</feature>
<dbReference type="KEGG" id="nnu:104604719"/>
<evidence type="ECO:0000313" key="6">
    <source>
        <dbReference type="RefSeq" id="XP_019054529.1"/>
    </source>
</evidence>
<feature type="region of interest" description="Disordered" evidence="1">
    <location>
        <begin position="249"/>
        <end position="274"/>
    </location>
</feature>
<dbReference type="PANTHER" id="PTHR46137">
    <property type="entry name" value="OS05G0310600 PROTEIN"/>
    <property type="match status" value="1"/>
</dbReference>
<evidence type="ECO:0000313" key="3">
    <source>
        <dbReference type="Proteomes" id="UP000189703"/>
    </source>
</evidence>
<dbReference type="Gene3D" id="3.90.1720.10">
    <property type="entry name" value="endopeptidase domain like (from Nostoc punctiforme)"/>
    <property type="match status" value="1"/>
</dbReference>
<dbReference type="AlphaFoldDB" id="A0A1U8AN26"/>
<organism evidence="3 4">
    <name type="scientific">Nelumbo nucifera</name>
    <name type="common">Sacred lotus</name>
    <dbReference type="NCBI Taxonomy" id="4432"/>
    <lineage>
        <taxon>Eukaryota</taxon>
        <taxon>Viridiplantae</taxon>
        <taxon>Streptophyta</taxon>
        <taxon>Embryophyta</taxon>
        <taxon>Tracheophyta</taxon>
        <taxon>Spermatophyta</taxon>
        <taxon>Magnoliopsida</taxon>
        <taxon>Proteales</taxon>
        <taxon>Nelumbonaceae</taxon>
        <taxon>Nelumbo</taxon>
    </lineage>
</organism>
<reference evidence="4 5" key="1">
    <citation type="submission" date="2025-04" db="UniProtKB">
        <authorList>
            <consortium name="RefSeq"/>
        </authorList>
    </citation>
    <scope>IDENTIFICATION</scope>
</reference>
<evidence type="ECO:0000259" key="2">
    <source>
        <dbReference type="PROSITE" id="PS51934"/>
    </source>
</evidence>
<dbReference type="GeneID" id="104604719"/>
<dbReference type="RefSeq" id="XP_010267504.1">
    <property type="nucleotide sequence ID" value="XM_010269202.2"/>
</dbReference>
<feature type="domain" description="LRAT" evidence="2">
    <location>
        <begin position="29"/>
        <end position="174"/>
    </location>
</feature>
<evidence type="ECO:0000256" key="1">
    <source>
        <dbReference type="SAM" id="MobiDB-lite"/>
    </source>
</evidence>
<dbReference type="RefSeq" id="XP_010267505.1">
    <property type="nucleotide sequence ID" value="XM_010269203.2"/>
</dbReference>
<dbReference type="Proteomes" id="UP000189703">
    <property type="component" value="Unplaced"/>
</dbReference>
<dbReference type="PROSITE" id="PS51934">
    <property type="entry name" value="LRAT"/>
    <property type="match status" value="1"/>
</dbReference>
<evidence type="ECO:0000313" key="5">
    <source>
        <dbReference type="RefSeq" id="XP_010267505.1"/>
    </source>
</evidence>
<dbReference type="eggNOG" id="ENOG502QTGR">
    <property type="taxonomic scope" value="Eukaryota"/>
</dbReference>
<protein>
    <submittedName>
        <fullName evidence="4 5">Uncharacterized protein LOC104604719 isoform X1</fullName>
    </submittedName>
</protein>
<dbReference type="STRING" id="4432.A0A1U8AN26"/>
<sequence length="299" mass="32438">MGLLSNRVERTQIKAGDHIYTWRAIYTYSHHVPFGLGKHTGIYVGGSKVVHFTREQNASSSISYPSSASKLPSACPIFPDCGFRQPNSGVILSCLDCFLGNGSLYHFEYEVTPSYFLAKVRGGTCTTAKPDPPETVIHRAMYLLQNGFGNYDVFQNNCEDFALYCKTGLLVLDKSGVGRSGQASSVIGAPLAALLSSPLKLLIPGPAGVATVTAGMYCMSRYATDIGVRTDVIKVAVEDMDAILDWSGTSEEEAEDKEASDRQNSHSLTGSSLIVKQKASRWQWRRALMLGSGETREGS</sequence>
<dbReference type="OrthoDB" id="421951at2759"/>
<dbReference type="Pfam" id="PF04970">
    <property type="entry name" value="LRAT"/>
    <property type="match status" value="1"/>
</dbReference>
<dbReference type="OMA" id="HFRPEHN"/>
<proteinExistence type="predicted"/>
<accession>A0A1U8AN26</accession>
<name>A0A1U8AN26_NELNU</name>
<dbReference type="RefSeq" id="XP_019054529.1">
    <property type="nucleotide sequence ID" value="XM_019198984.1"/>
</dbReference>
<dbReference type="InterPro" id="IPR007053">
    <property type="entry name" value="LRAT_dom"/>
</dbReference>
<evidence type="ECO:0000313" key="4">
    <source>
        <dbReference type="RefSeq" id="XP_010267504.1"/>
    </source>
</evidence>
<gene>
    <name evidence="4 5 6" type="primary">LOC104604719</name>
</gene>